<organism evidence="2 3">
    <name type="scientific">Anopheles albimanus</name>
    <name type="common">New world malaria mosquito</name>
    <dbReference type="NCBI Taxonomy" id="7167"/>
    <lineage>
        <taxon>Eukaryota</taxon>
        <taxon>Metazoa</taxon>
        <taxon>Ecdysozoa</taxon>
        <taxon>Arthropoda</taxon>
        <taxon>Hexapoda</taxon>
        <taxon>Insecta</taxon>
        <taxon>Pterygota</taxon>
        <taxon>Neoptera</taxon>
        <taxon>Endopterygota</taxon>
        <taxon>Diptera</taxon>
        <taxon>Nematocera</taxon>
        <taxon>Culicoidea</taxon>
        <taxon>Culicidae</taxon>
        <taxon>Anophelinae</taxon>
        <taxon>Anopheles</taxon>
    </lineage>
</organism>
<feature type="compositionally biased region" description="Polar residues" evidence="1">
    <location>
        <begin position="1"/>
        <end position="24"/>
    </location>
</feature>
<proteinExistence type="predicted"/>
<evidence type="ECO:0000313" key="3">
    <source>
        <dbReference type="Proteomes" id="UP000069272"/>
    </source>
</evidence>
<evidence type="ECO:0000313" key="2">
    <source>
        <dbReference type="EnsemblMetazoa" id="AALB003866-PA"/>
    </source>
</evidence>
<reference evidence="2" key="2">
    <citation type="submission" date="2022-08" db="UniProtKB">
        <authorList>
            <consortium name="EnsemblMetazoa"/>
        </authorList>
    </citation>
    <scope>IDENTIFICATION</scope>
    <source>
        <strain evidence="2">STECLA/ALBI9_A</strain>
    </source>
</reference>
<keyword evidence="3" id="KW-1185">Reference proteome</keyword>
<evidence type="ECO:0000256" key="1">
    <source>
        <dbReference type="SAM" id="MobiDB-lite"/>
    </source>
</evidence>
<name>A0A182FBI3_ANOAL</name>
<dbReference type="VEuPathDB" id="VectorBase:AALB20_030380"/>
<feature type="region of interest" description="Disordered" evidence="1">
    <location>
        <begin position="1"/>
        <end position="32"/>
    </location>
</feature>
<dbReference type="Proteomes" id="UP000069272">
    <property type="component" value="Chromosome 3R"/>
</dbReference>
<reference evidence="2 3" key="1">
    <citation type="journal article" date="2017" name="G3 (Bethesda)">
        <title>The Physical Genome Mapping of Anopheles albimanus Corrected Scaffold Misassemblies and Identified Interarm Rearrangements in Genus Anopheles.</title>
        <authorList>
            <person name="Artemov G.N."/>
            <person name="Peery A.N."/>
            <person name="Jiang X."/>
            <person name="Tu Z."/>
            <person name="Stegniy V.N."/>
            <person name="Sharakhova M.V."/>
            <person name="Sharakhov I.V."/>
        </authorList>
    </citation>
    <scope>NUCLEOTIDE SEQUENCE [LARGE SCALE GENOMIC DNA]</scope>
    <source>
        <strain evidence="2 3">ALBI9_A</strain>
    </source>
</reference>
<dbReference type="EnsemblMetazoa" id="AALB003866-RA">
    <property type="protein sequence ID" value="AALB003866-PA"/>
    <property type="gene ID" value="AALB003866"/>
</dbReference>
<accession>A0A182FBI3</accession>
<protein>
    <submittedName>
        <fullName evidence="2">Uncharacterized protein</fullName>
    </submittedName>
</protein>
<sequence>MNRATRQTTAEYQRLATTDLVSDSSDSEPEDTVVAVEGGASEESDAAVPGGGRWRDGTIVDIDPLQRGRKIEMYPQGGATGNKSLFTSPREKFRCRGIVRLRVSHAVEVVPLGVAWFRSRLAREGV</sequence>
<dbReference type="AlphaFoldDB" id="A0A182FBI3"/>